<feature type="region of interest" description="Disordered" evidence="1">
    <location>
        <begin position="1"/>
        <end position="25"/>
    </location>
</feature>
<proteinExistence type="predicted"/>
<protein>
    <submittedName>
        <fullName evidence="2">Unannotated protein</fullName>
    </submittedName>
</protein>
<evidence type="ECO:0000313" key="2">
    <source>
        <dbReference type="EMBL" id="CAB4961719.1"/>
    </source>
</evidence>
<feature type="compositionally biased region" description="Low complexity" evidence="1">
    <location>
        <begin position="1"/>
        <end position="17"/>
    </location>
</feature>
<evidence type="ECO:0000256" key="1">
    <source>
        <dbReference type="SAM" id="MobiDB-lite"/>
    </source>
</evidence>
<reference evidence="2" key="1">
    <citation type="submission" date="2020-05" db="EMBL/GenBank/DDBJ databases">
        <authorList>
            <person name="Chiriac C."/>
            <person name="Salcher M."/>
            <person name="Ghai R."/>
            <person name="Kavagutti S V."/>
        </authorList>
    </citation>
    <scope>NUCLEOTIDE SEQUENCE</scope>
</reference>
<dbReference type="EMBL" id="CAFBMK010000500">
    <property type="protein sequence ID" value="CAB4961719.1"/>
    <property type="molecule type" value="Genomic_DNA"/>
</dbReference>
<name>A0A6J7L699_9ZZZZ</name>
<organism evidence="2">
    <name type="scientific">freshwater metagenome</name>
    <dbReference type="NCBI Taxonomy" id="449393"/>
    <lineage>
        <taxon>unclassified sequences</taxon>
        <taxon>metagenomes</taxon>
        <taxon>ecological metagenomes</taxon>
    </lineage>
</organism>
<gene>
    <name evidence="2" type="ORF">UFOPK3564_04103</name>
</gene>
<accession>A0A6J7L699</accession>
<dbReference type="AlphaFoldDB" id="A0A6J7L699"/>
<sequence>MVAVRAAATDRPAADRTGPAALPGERERWHRQVLCDVAVTDRASGATEQGTGVLEHLFLGPYAPLGLG</sequence>